<evidence type="ECO:0000256" key="6">
    <source>
        <dbReference type="ARBA" id="ARBA00022777"/>
    </source>
</evidence>
<dbReference type="GO" id="GO:0005524">
    <property type="term" value="F:ATP binding"/>
    <property type="evidence" value="ECO:0007669"/>
    <property type="project" value="InterPro"/>
</dbReference>
<sequence length="798" mass="91873">MKIPGHHDDILRNTVVFTAISTDGNPLFLSLSRQTAGKIHFICGQMLGSNVDSFIRLIISTGQIHFDQWTHLAATCQEKKISLYIDGVEQRAFIERNTSNFFFNYLLSMAEQSSLNKLYYIGGLPSNGGLSIRSVKFFGSVMDLHVIGVAFTPDEIYDLYKDYALVINVTLTDAKGDIVNVEWEPPSCPANIKMYFVHYREIDNKDWNAIAVFSNVTSYDLQLQSYKEYEITVTTRDIDKDIPRKLWRVRTQGDINLCACFMLRASFRFYLCRLLIKLIPLVLQKRVTDLHFRLHNRFDAIKTRFSPLMWTAVTIIYLTDCLSVNQTILVNPDEQNDSTSYKDNKRLKALIITGSVAAVFAVAVSLFCYRRRQLRSVLEQRPLSKSKSKIVHLLQSEVIPERVTLLEELGQGAFGKVHKGVLRELPKSEVFYKPKRERINEVSRETVVAVKVLLDTASKDDKKQFLQEIEFMKKIGSHRNVLSMIGYWERSGPIMLILEYVPHGDLLQWLRNKRQYISSHQYAVGDQTPFTCEQRNNGATRIIEKPSRIQLIEDDNETRLNENTISLDSEKTEKNAIRLSEMNISFSLGNEQYGNNNEGLSAEDLLCFAWQITQGMDYLASRGFVHRDLAARNVLLGEGRTVKIADFGLLRRTYGEIYEVKQMKKLPIKWSAPEALFYGTYTSKSDVWSFGVLLWEIATMGGIPYPGISNKEIYNLLKTGYRMDKPDMCSNEIYKLMLECWKEDPCERPTFRDVIKTLEEIMTKDTPYYDFDKLDENDACYEQFISDSSDTCDPDTRL</sequence>
<dbReference type="SUPFAM" id="SSF49899">
    <property type="entry name" value="Concanavalin A-like lectins/glucanases"/>
    <property type="match status" value="1"/>
</dbReference>
<reference evidence="14 15" key="1">
    <citation type="submission" date="2022-05" db="EMBL/GenBank/DDBJ databases">
        <authorList>
            <consortium name="Genoscope - CEA"/>
            <person name="William W."/>
        </authorList>
    </citation>
    <scope>NUCLEOTIDE SEQUENCE [LARGE SCALE GENOMIC DNA]</scope>
</reference>
<dbReference type="EC" id="2.7.10.1" evidence="2"/>
<dbReference type="InterPro" id="IPR000719">
    <property type="entry name" value="Prot_kinase_dom"/>
</dbReference>
<keyword evidence="9" id="KW-0675">Receptor</keyword>
<evidence type="ECO:0000256" key="2">
    <source>
        <dbReference type="ARBA" id="ARBA00011902"/>
    </source>
</evidence>
<evidence type="ECO:0000256" key="8">
    <source>
        <dbReference type="ARBA" id="ARBA00023136"/>
    </source>
</evidence>
<evidence type="ECO:0000313" key="15">
    <source>
        <dbReference type="Proteomes" id="UP001159428"/>
    </source>
</evidence>
<feature type="domain" description="Protein kinase" evidence="12">
    <location>
        <begin position="403"/>
        <end position="769"/>
    </location>
</feature>
<dbReference type="InterPro" id="IPR050122">
    <property type="entry name" value="RTK"/>
</dbReference>
<dbReference type="GO" id="GO:0004714">
    <property type="term" value="F:transmembrane receptor protein tyrosine kinase activity"/>
    <property type="evidence" value="ECO:0007669"/>
    <property type="project" value="UniProtKB-EC"/>
</dbReference>
<dbReference type="Gene3D" id="2.60.120.200">
    <property type="match status" value="1"/>
</dbReference>
<comment type="subcellular location">
    <subcellularLocation>
        <location evidence="1">Membrane</location>
        <topology evidence="1">Single-pass membrane protein</topology>
    </subcellularLocation>
</comment>
<dbReference type="InterPro" id="IPR020635">
    <property type="entry name" value="Tyr_kinase_cat_dom"/>
</dbReference>
<comment type="caution">
    <text evidence="14">The sequence shown here is derived from an EMBL/GenBank/DDBJ whole genome shotgun (WGS) entry which is preliminary data.</text>
</comment>
<dbReference type="PROSITE" id="PS00109">
    <property type="entry name" value="PROTEIN_KINASE_TYR"/>
    <property type="match status" value="1"/>
</dbReference>
<feature type="domain" description="Fibronectin type-III" evidence="13">
    <location>
        <begin position="165"/>
        <end position="255"/>
    </location>
</feature>
<dbReference type="PROSITE" id="PS50011">
    <property type="entry name" value="PROTEIN_KINASE_DOM"/>
    <property type="match status" value="1"/>
</dbReference>
<dbReference type="PROSITE" id="PS50853">
    <property type="entry name" value="FN3"/>
    <property type="match status" value="1"/>
</dbReference>
<accession>A0AAU9X6L5</accession>
<dbReference type="GO" id="GO:0043235">
    <property type="term" value="C:receptor complex"/>
    <property type="evidence" value="ECO:0007669"/>
    <property type="project" value="TreeGrafter"/>
</dbReference>
<keyword evidence="3" id="KW-0808">Transferase</keyword>
<dbReference type="CDD" id="cd00063">
    <property type="entry name" value="FN3"/>
    <property type="match status" value="1"/>
</dbReference>
<dbReference type="FunFam" id="1.10.510.10:FF:000462">
    <property type="entry name" value="Receptor tyrosine kinase"/>
    <property type="match status" value="1"/>
</dbReference>
<evidence type="ECO:0000256" key="3">
    <source>
        <dbReference type="ARBA" id="ARBA00022679"/>
    </source>
</evidence>
<protein>
    <recommendedName>
        <fullName evidence="2">receptor protein-tyrosine kinase</fullName>
        <ecNumber evidence="2">2.7.10.1</ecNumber>
    </recommendedName>
</protein>
<dbReference type="InterPro" id="IPR013783">
    <property type="entry name" value="Ig-like_fold"/>
</dbReference>
<dbReference type="SUPFAM" id="SSF49265">
    <property type="entry name" value="Fibronectin type III"/>
    <property type="match status" value="1"/>
</dbReference>
<gene>
    <name evidence="14" type="ORF">PMEA_00018391</name>
</gene>
<keyword evidence="4 11" id="KW-0812">Transmembrane</keyword>
<dbReference type="AlphaFoldDB" id="A0AAU9X6L5"/>
<dbReference type="InterPro" id="IPR008266">
    <property type="entry name" value="Tyr_kinase_AS"/>
</dbReference>
<dbReference type="GO" id="GO:0007169">
    <property type="term" value="P:cell surface receptor protein tyrosine kinase signaling pathway"/>
    <property type="evidence" value="ECO:0007669"/>
    <property type="project" value="TreeGrafter"/>
</dbReference>
<keyword evidence="6" id="KW-0418">Kinase</keyword>
<dbReference type="PANTHER" id="PTHR24416:SF583">
    <property type="entry name" value="RECEPTOR PROTEIN-TYROSINE KINASE"/>
    <property type="match status" value="1"/>
</dbReference>
<dbReference type="SMART" id="SM00219">
    <property type="entry name" value="TyrKc"/>
    <property type="match status" value="1"/>
</dbReference>
<keyword evidence="7 11" id="KW-1133">Transmembrane helix</keyword>
<dbReference type="InterPro" id="IPR036116">
    <property type="entry name" value="FN3_sf"/>
</dbReference>
<evidence type="ECO:0000256" key="7">
    <source>
        <dbReference type="ARBA" id="ARBA00022989"/>
    </source>
</evidence>
<feature type="transmembrane region" description="Helical" evidence="11">
    <location>
        <begin position="349"/>
        <end position="369"/>
    </location>
</feature>
<dbReference type="Pfam" id="PF00041">
    <property type="entry name" value="fn3"/>
    <property type="match status" value="1"/>
</dbReference>
<dbReference type="InterPro" id="IPR001245">
    <property type="entry name" value="Ser-Thr/Tyr_kinase_cat_dom"/>
</dbReference>
<dbReference type="Gene3D" id="3.30.200.20">
    <property type="entry name" value="Phosphorylase Kinase, domain 1"/>
    <property type="match status" value="1"/>
</dbReference>
<dbReference type="SUPFAM" id="SSF56112">
    <property type="entry name" value="Protein kinase-like (PK-like)"/>
    <property type="match status" value="1"/>
</dbReference>
<dbReference type="InterPro" id="IPR011009">
    <property type="entry name" value="Kinase-like_dom_sf"/>
</dbReference>
<dbReference type="GO" id="GO:0005886">
    <property type="term" value="C:plasma membrane"/>
    <property type="evidence" value="ECO:0007669"/>
    <property type="project" value="TreeGrafter"/>
</dbReference>
<dbReference type="Gene3D" id="1.10.510.10">
    <property type="entry name" value="Transferase(Phosphotransferase) domain 1"/>
    <property type="match status" value="1"/>
</dbReference>
<dbReference type="Proteomes" id="UP001159428">
    <property type="component" value="Unassembled WGS sequence"/>
</dbReference>
<keyword evidence="5" id="KW-0677">Repeat</keyword>
<evidence type="ECO:0000259" key="13">
    <source>
        <dbReference type="PROSITE" id="PS50853"/>
    </source>
</evidence>
<evidence type="ECO:0000256" key="4">
    <source>
        <dbReference type="ARBA" id="ARBA00022692"/>
    </source>
</evidence>
<evidence type="ECO:0000256" key="10">
    <source>
        <dbReference type="ARBA" id="ARBA00023180"/>
    </source>
</evidence>
<dbReference type="PANTHER" id="PTHR24416">
    <property type="entry name" value="TYROSINE-PROTEIN KINASE RECEPTOR"/>
    <property type="match status" value="1"/>
</dbReference>
<evidence type="ECO:0000256" key="9">
    <source>
        <dbReference type="ARBA" id="ARBA00023170"/>
    </source>
</evidence>
<organism evidence="14 15">
    <name type="scientific">Pocillopora meandrina</name>
    <dbReference type="NCBI Taxonomy" id="46732"/>
    <lineage>
        <taxon>Eukaryota</taxon>
        <taxon>Metazoa</taxon>
        <taxon>Cnidaria</taxon>
        <taxon>Anthozoa</taxon>
        <taxon>Hexacorallia</taxon>
        <taxon>Scleractinia</taxon>
        <taxon>Astrocoeniina</taxon>
        <taxon>Pocilloporidae</taxon>
        <taxon>Pocillopora</taxon>
    </lineage>
</organism>
<keyword evidence="15" id="KW-1185">Reference proteome</keyword>
<keyword evidence="8 11" id="KW-0472">Membrane</keyword>
<dbReference type="Pfam" id="PF07714">
    <property type="entry name" value="PK_Tyr_Ser-Thr"/>
    <property type="match status" value="1"/>
</dbReference>
<dbReference type="Gene3D" id="2.60.40.10">
    <property type="entry name" value="Immunoglobulins"/>
    <property type="match status" value="1"/>
</dbReference>
<evidence type="ECO:0000256" key="11">
    <source>
        <dbReference type="SAM" id="Phobius"/>
    </source>
</evidence>
<feature type="transmembrane region" description="Helical" evidence="11">
    <location>
        <begin position="305"/>
        <end position="329"/>
    </location>
</feature>
<keyword evidence="10" id="KW-0325">Glycoprotein</keyword>
<dbReference type="InterPro" id="IPR013320">
    <property type="entry name" value="ConA-like_dom_sf"/>
</dbReference>
<name>A0AAU9X6L5_9CNID</name>
<evidence type="ECO:0000313" key="14">
    <source>
        <dbReference type="EMBL" id="CAH3138340.1"/>
    </source>
</evidence>
<evidence type="ECO:0000256" key="1">
    <source>
        <dbReference type="ARBA" id="ARBA00004167"/>
    </source>
</evidence>
<proteinExistence type="predicted"/>
<evidence type="ECO:0000259" key="12">
    <source>
        <dbReference type="PROSITE" id="PS50011"/>
    </source>
</evidence>
<evidence type="ECO:0000256" key="5">
    <source>
        <dbReference type="ARBA" id="ARBA00022737"/>
    </source>
</evidence>
<dbReference type="CDD" id="cd00192">
    <property type="entry name" value="PTKc"/>
    <property type="match status" value="1"/>
</dbReference>
<dbReference type="InterPro" id="IPR003961">
    <property type="entry name" value="FN3_dom"/>
</dbReference>
<dbReference type="EMBL" id="CALNXJ010000032">
    <property type="protein sequence ID" value="CAH3138340.1"/>
    <property type="molecule type" value="Genomic_DNA"/>
</dbReference>